<dbReference type="EMBL" id="JASBWR010000101">
    <property type="protein sequence ID" value="KAJ9095446.1"/>
    <property type="molecule type" value="Genomic_DNA"/>
</dbReference>
<reference evidence="1" key="1">
    <citation type="submission" date="2023-04" db="EMBL/GenBank/DDBJ databases">
        <title>Draft Genome sequencing of Naganishia species isolated from polar environments using Oxford Nanopore Technology.</title>
        <authorList>
            <person name="Leo P."/>
            <person name="Venkateswaran K."/>
        </authorList>
    </citation>
    <scope>NUCLEOTIDE SEQUENCE</scope>
    <source>
        <strain evidence="1">MNA-CCFEE 5261</strain>
    </source>
</reference>
<evidence type="ECO:0000313" key="1">
    <source>
        <dbReference type="EMBL" id="KAJ9095446.1"/>
    </source>
</evidence>
<evidence type="ECO:0000313" key="2">
    <source>
        <dbReference type="Proteomes" id="UP001241377"/>
    </source>
</evidence>
<accession>A0ACC2V9B0</accession>
<name>A0ACC2V9B0_9TREE</name>
<keyword evidence="2" id="KW-1185">Reference proteome</keyword>
<gene>
    <name evidence="1" type="ORF">QFC19_007556</name>
</gene>
<protein>
    <submittedName>
        <fullName evidence="1">Uncharacterized protein</fullName>
    </submittedName>
</protein>
<comment type="caution">
    <text evidence="1">The sequence shown here is derived from an EMBL/GenBank/DDBJ whole genome shotgun (WGS) entry which is preliminary data.</text>
</comment>
<sequence>MGWFEQITTETATRSLPTWTPSSIPALTSLSSIDPTNANGLWETVLSASAVAMTATETPVLYQVSKVLRGAAASLTIIEAEKYLATANPTETASISMAQELVFNATLNLKALEWDLNLYTNALNIPANAIFTALFGLLFIVFVAWMFTGKQIYFGVCFACGTVLEFCGYFARTLAAKDYANPDKYLCQIICLTMAPAFIMAGIYYILGQLRIVYGNYGILPPSWYTYLFIFCDVVSLFTQAVGGAIAATEVRRYIFRPTGTNIMIAGISFQLFSMTLFVICWCDMLFKACFRADPNFKFSLGRCMHLLLNTPKGRQYRQQLEPFYDPAFVDVRRGYLFGYLPLVVSASVLFVYIRCAYRVAELSQGWTGFLITHEQFIMTLDALMVFLACVFYVPLYPSQIFGNAISWQVMKRQKHHDPNGPINDEKSLYKCDTKTTIEKVDEKFRTHEHSNSRSEESTAYDNESFYF</sequence>
<organism evidence="1 2">
    <name type="scientific">Naganishia cerealis</name>
    <dbReference type="NCBI Taxonomy" id="610337"/>
    <lineage>
        <taxon>Eukaryota</taxon>
        <taxon>Fungi</taxon>
        <taxon>Dikarya</taxon>
        <taxon>Basidiomycota</taxon>
        <taxon>Agaricomycotina</taxon>
        <taxon>Tremellomycetes</taxon>
        <taxon>Filobasidiales</taxon>
        <taxon>Filobasidiaceae</taxon>
        <taxon>Naganishia</taxon>
    </lineage>
</organism>
<proteinExistence type="predicted"/>
<dbReference type="Proteomes" id="UP001241377">
    <property type="component" value="Unassembled WGS sequence"/>
</dbReference>